<feature type="compositionally biased region" description="Basic and acidic residues" evidence="1">
    <location>
        <begin position="117"/>
        <end position="129"/>
    </location>
</feature>
<sequence>PNGAPDLPKSALDLTTSRRSEDDSQFKAVKWGIMKKSDAVKEPRKKPPTKSAQPAPAPENLPPPPPPPPPPLQLLRIPHYVPHSQQDPKFRSEIRLSGLTGGATVVTHAQNNPLPSPEEKKLYDKRFEVRPTALVNP</sequence>
<accession>A0A0K8T5Y8</accession>
<reference evidence="2" key="1">
    <citation type="submission" date="2014-09" db="EMBL/GenBank/DDBJ databases">
        <authorList>
            <person name="Magalhaes I.L.F."/>
            <person name="Oliveira U."/>
            <person name="Santos F.R."/>
            <person name="Vidigal T.H.D.A."/>
            <person name="Brescovit A.D."/>
            <person name="Santos A.J."/>
        </authorList>
    </citation>
    <scope>NUCLEOTIDE SEQUENCE</scope>
</reference>
<protein>
    <submittedName>
        <fullName evidence="2">Uncharacterized protein</fullName>
    </submittedName>
</protein>
<dbReference type="EMBL" id="GBRD01004985">
    <property type="protein sequence ID" value="JAG60836.1"/>
    <property type="molecule type" value="Transcribed_RNA"/>
</dbReference>
<feature type="non-terminal residue" evidence="2">
    <location>
        <position position="137"/>
    </location>
</feature>
<evidence type="ECO:0000313" key="2">
    <source>
        <dbReference type="EMBL" id="JAG60836.1"/>
    </source>
</evidence>
<feature type="compositionally biased region" description="Pro residues" evidence="1">
    <location>
        <begin position="55"/>
        <end position="72"/>
    </location>
</feature>
<evidence type="ECO:0000256" key="1">
    <source>
        <dbReference type="SAM" id="MobiDB-lite"/>
    </source>
</evidence>
<proteinExistence type="predicted"/>
<feature type="compositionally biased region" description="Basic and acidic residues" evidence="1">
    <location>
        <begin position="16"/>
        <end position="25"/>
    </location>
</feature>
<dbReference type="AlphaFoldDB" id="A0A0K8T5Y8"/>
<organism evidence="2">
    <name type="scientific">Lygus hesperus</name>
    <name type="common">Western plant bug</name>
    <dbReference type="NCBI Taxonomy" id="30085"/>
    <lineage>
        <taxon>Eukaryota</taxon>
        <taxon>Metazoa</taxon>
        <taxon>Ecdysozoa</taxon>
        <taxon>Arthropoda</taxon>
        <taxon>Hexapoda</taxon>
        <taxon>Insecta</taxon>
        <taxon>Pterygota</taxon>
        <taxon>Neoptera</taxon>
        <taxon>Paraneoptera</taxon>
        <taxon>Hemiptera</taxon>
        <taxon>Heteroptera</taxon>
        <taxon>Panheteroptera</taxon>
        <taxon>Cimicomorpha</taxon>
        <taxon>Miridae</taxon>
        <taxon>Mirini</taxon>
        <taxon>Lygus</taxon>
    </lineage>
</organism>
<feature type="region of interest" description="Disordered" evidence="1">
    <location>
        <begin position="1"/>
        <end position="76"/>
    </location>
</feature>
<name>A0A0K8T5Y8_LYGHE</name>
<feature type="non-terminal residue" evidence="2">
    <location>
        <position position="1"/>
    </location>
</feature>
<feature type="region of interest" description="Disordered" evidence="1">
    <location>
        <begin position="106"/>
        <end position="137"/>
    </location>
</feature>